<dbReference type="GO" id="GO:0043580">
    <property type="term" value="P:periplasmic space organization"/>
    <property type="evidence" value="ECO:0007669"/>
    <property type="project" value="UniProtKB-UniRule"/>
</dbReference>
<comment type="caution">
    <text evidence="1">Lacks conserved residue(s) required for the propagation of feature annotation.</text>
</comment>
<sequence>MKHVAIIAAITGLALTGCANNNGVEQQVSSLSNKVDKLTMEVSKLKAEQEKQKNALNALKQAQKETNQKLDNISSSFKK</sequence>
<proteinExistence type="inferred from homology"/>
<feature type="repeat" evidence="1">
    <location>
        <begin position="32"/>
        <end position="42"/>
    </location>
</feature>
<keyword evidence="1" id="KW-0564">Palmitate</keyword>
<feature type="modified residue" description="N6-murein peptidoglycan lysine" evidence="1">
    <location>
        <position position="79"/>
    </location>
</feature>
<comment type="caution">
    <text evidence="2">The sequence shown here is derived from an EMBL/GenBank/DDBJ whole genome shotgun (WGS) entry which is preliminary data.</text>
</comment>
<evidence type="ECO:0000256" key="1">
    <source>
        <dbReference type="HAMAP-Rule" id="MF_00843"/>
    </source>
</evidence>
<keyword evidence="1" id="KW-0572">Peptidoglycan-anchor</keyword>
<comment type="subcellular location">
    <subcellularLocation>
        <location evidence="1">Cell outer membrane</location>
        <topology evidence="1">Lipid-anchor</topology>
        <orientation evidence="1">Periplasmic side</orientation>
    </subcellularLocation>
    <subcellularLocation>
        <location evidence="1">Secreted</location>
        <location evidence="1">Cell wall</location>
        <topology evidence="1">Peptidoglycan-anchor</topology>
    </subcellularLocation>
    <text evidence="1">Attached via its lipidated N-terminus to the inner leaflet of the outer membrane. Attached to the peptidoglycan network (PGN) via its C-terminus.</text>
</comment>
<reference evidence="2" key="2">
    <citation type="submission" date="2020-09" db="EMBL/GenBank/DDBJ databases">
        <authorList>
            <person name="Sun Q."/>
            <person name="Kim S."/>
        </authorList>
    </citation>
    <scope>NUCLEOTIDE SEQUENCE</scope>
    <source>
        <strain evidence="2">KCTC 42731</strain>
    </source>
</reference>
<reference evidence="2" key="1">
    <citation type="journal article" date="2014" name="Int. J. Syst. Evol. Microbiol.">
        <title>Complete genome sequence of Corynebacterium casei LMG S-19264T (=DSM 44701T), isolated from a smear-ripened cheese.</title>
        <authorList>
            <consortium name="US DOE Joint Genome Institute (JGI-PGF)"/>
            <person name="Walter F."/>
            <person name="Albersmeier A."/>
            <person name="Kalinowski J."/>
            <person name="Ruckert C."/>
        </authorList>
    </citation>
    <scope>NUCLEOTIDE SEQUENCE</scope>
    <source>
        <strain evidence="2">KCTC 42731</strain>
    </source>
</reference>
<dbReference type="AlphaFoldDB" id="A0A919EIS6"/>
<keyword evidence="1" id="KW-0175">Coiled coil</keyword>
<dbReference type="Proteomes" id="UP000623842">
    <property type="component" value="Unassembled WGS sequence"/>
</dbReference>
<protein>
    <recommendedName>
        <fullName evidence="1">Major outer membrane lipoprotein Lpp</fullName>
    </recommendedName>
</protein>
<dbReference type="EMBL" id="BNCK01000002">
    <property type="protein sequence ID" value="GHF85159.1"/>
    <property type="molecule type" value="Genomic_DNA"/>
</dbReference>
<evidence type="ECO:0000313" key="3">
    <source>
        <dbReference type="Proteomes" id="UP000623842"/>
    </source>
</evidence>
<dbReference type="PROSITE" id="PS51257">
    <property type="entry name" value="PROKAR_LIPOPROTEIN"/>
    <property type="match status" value="1"/>
</dbReference>
<evidence type="ECO:0000313" key="2">
    <source>
        <dbReference type="EMBL" id="GHF85159.1"/>
    </source>
</evidence>
<keyword evidence="1" id="KW-0998">Cell outer membrane</keyword>
<keyword evidence="1" id="KW-0134">Cell wall</keyword>
<dbReference type="GO" id="GO:0009279">
    <property type="term" value="C:cell outer membrane"/>
    <property type="evidence" value="ECO:0007669"/>
    <property type="project" value="UniProtKB-SubCell"/>
</dbReference>
<feature type="coiled-coil region" evidence="1">
    <location>
        <begin position="21"/>
        <end position="76"/>
    </location>
</feature>
<name>A0A919EIS6_9GAMM</name>
<keyword evidence="1" id="KW-0472">Membrane</keyword>
<feature type="lipid moiety-binding region" description="S-diacylglycerol cysteine" evidence="1">
    <location>
        <position position="18"/>
    </location>
</feature>
<dbReference type="Gene3D" id="1.20.5.190">
    <property type="match status" value="1"/>
</dbReference>
<dbReference type="GO" id="GO:0008289">
    <property type="term" value="F:lipid binding"/>
    <property type="evidence" value="ECO:0007669"/>
    <property type="project" value="UniProtKB-UniRule"/>
</dbReference>
<comment type="similarity">
    <text evidence="1">Belongs to the Lpp family.</text>
</comment>
<dbReference type="RefSeq" id="WP_189768066.1">
    <property type="nucleotide sequence ID" value="NZ_BNCK01000002.1"/>
</dbReference>
<dbReference type="SUPFAM" id="SSF58042">
    <property type="entry name" value="Outer membrane lipoprotein"/>
    <property type="match status" value="1"/>
</dbReference>
<feature type="lipid moiety-binding region" description="N-palmitoyl cysteine" evidence="1">
    <location>
        <position position="18"/>
    </location>
</feature>
<keyword evidence="1" id="KW-0964">Secreted</keyword>
<keyword evidence="1" id="KW-0449">Lipoprotein</keyword>
<keyword evidence="1" id="KW-0677">Repeat</keyword>
<gene>
    <name evidence="1" type="primary">lpp</name>
    <name evidence="2" type="ORF">GCM10017161_10850</name>
</gene>
<comment type="subunit">
    <text evidence="1">Homotrimer.</text>
</comment>
<comment type="function">
    <text evidence="1">A highly abundant outer membrane lipoprotein that controls the distance between the inner and outer membranes. The only protein known to be covalently linked to the peptidoglycan network (PGN). Also non-covalently binds the PGN. The link between the cell outer membrane and PGN contributes to maintenance of the structural and functional integrity of the cell envelope, and maintains the correct distance between the PGN and the outer membrane.</text>
</comment>
<dbReference type="HAMAP" id="MF_00843">
    <property type="entry name" value="Lpp"/>
    <property type="match status" value="1"/>
</dbReference>
<keyword evidence="3" id="KW-1185">Reference proteome</keyword>
<accession>A0A919EIS6</accession>
<dbReference type="GO" id="GO:0042834">
    <property type="term" value="F:peptidoglycan binding"/>
    <property type="evidence" value="ECO:0007669"/>
    <property type="project" value="UniProtKB-UniRule"/>
</dbReference>
<dbReference type="GO" id="GO:0030258">
    <property type="term" value="P:lipid modification"/>
    <property type="evidence" value="ECO:0007669"/>
    <property type="project" value="UniProtKB-UniRule"/>
</dbReference>
<organism evidence="2 3">
    <name type="scientific">Thalassotalea marina</name>
    <dbReference type="NCBI Taxonomy" id="1673741"/>
    <lineage>
        <taxon>Bacteria</taxon>
        <taxon>Pseudomonadati</taxon>
        <taxon>Pseudomonadota</taxon>
        <taxon>Gammaproteobacteria</taxon>
        <taxon>Alteromonadales</taxon>
        <taxon>Colwelliaceae</taxon>
        <taxon>Thalassotalea</taxon>
    </lineage>
</organism>
<dbReference type="InterPro" id="IPR016367">
    <property type="entry name" value="MOM_Lpp"/>
</dbReference>